<feature type="domain" description="Sushi" evidence="8">
    <location>
        <begin position="1"/>
        <end position="38"/>
    </location>
</feature>
<dbReference type="Pfam" id="PF00084">
    <property type="entry name" value="Sushi"/>
    <property type="match status" value="1"/>
</dbReference>
<dbReference type="PANTHER" id="PTHR46393">
    <property type="entry name" value="SUSHI DOMAIN-CONTAINING PROTEIN"/>
    <property type="match status" value="1"/>
</dbReference>
<evidence type="ECO:0000256" key="2">
    <source>
        <dbReference type="ARBA" id="ARBA00022729"/>
    </source>
</evidence>
<dbReference type="PANTHER" id="PTHR46393:SF7">
    <property type="entry name" value="COMPLEMENT C2"/>
    <property type="match status" value="1"/>
</dbReference>
<keyword evidence="2" id="KW-0732">Signal</keyword>
<keyword evidence="10" id="KW-1185">Reference proteome</keyword>
<accession>A0AAD9JJG7</accession>
<reference evidence="9" key="1">
    <citation type="journal article" date="2023" name="Mol. Biol. Evol.">
        <title>Third-Generation Sequencing Reveals the Adaptive Role of the Epigenome in Three Deep-Sea Polychaetes.</title>
        <authorList>
            <person name="Perez M."/>
            <person name="Aroh O."/>
            <person name="Sun Y."/>
            <person name="Lan Y."/>
            <person name="Juniper S.K."/>
            <person name="Young C.R."/>
            <person name="Angers B."/>
            <person name="Qian P.Y."/>
        </authorList>
    </citation>
    <scope>NUCLEOTIDE SEQUENCE</scope>
    <source>
        <strain evidence="9">R07B-5</strain>
    </source>
</reference>
<dbReference type="Proteomes" id="UP001209878">
    <property type="component" value="Unassembled WGS sequence"/>
</dbReference>
<dbReference type="Gene3D" id="2.10.70.10">
    <property type="entry name" value="Complement Module, domain 1"/>
    <property type="match status" value="1"/>
</dbReference>
<evidence type="ECO:0000256" key="7">
    <source>
        <dbReference type="SAM" id="Phobius"/>
    </source>
</evidence>
<keyword evidence="4" id="KW-1015">Disulfide bond</keyword>
<keyword evidence="7" id="KW-0472">Membrane</keyword>
<organism evidence="9 10">
    <name type="scientific">Ridgeia piscesae</name>
    <name type="common">Tubeworm</name>
    <dbReference type="NCBI Taxonomy" id="27915"/>
    <lineage>
        <taxon>Eukaryota</taxon>
        <taxon>Metazoa</taxon>
        <taxon>Spiralia</taxon>
        <taxon>Lophotrochozoa</taxon>
        <taxon>Annelida</taxon>
        <taxon>Polychaeta</taxon>
        <taxon>Sedentaria</taxon>
        <taxon>Canalipalpata</taxon>
        <taxon>Sabellida</taxon>
        <taxon>Siboglinidae</taxon>
        <taxon>Ridgeia</taxon>
    </lineage>
</organism>
<comment type="caution">
    <text evidence="9">The sequence shown here is derived from an EMBL/GenBank/DDBJ whole genome shotgun (WGS) entry which is preliminary data.</text>
</comment>
<dbReference type="SMART" id="SM00032">
    <property type="entry name" value="CCP"/>
    <property type="match status" value="1"/>
</dbReference>
<dbReference type="PROSITE" id="PS50923">
    <property type="entry name" value="SUSHI"/>
    <property type="match status" value="2"/>
</dbReference>
<dbReference type="AlphaFoldDB" id="A0AAD9JJG7"/>
<evidence type="ECO:0000259" key="8">
    <source>
        <dbReference type="PROSITE" id="PS50923"/>
    </source>
</evidence>
<sequence>METAKYACDEGYKADVIEATLVCGKPASWLGEPLICNEIFCETPTVCANCYIKADSLNYRSTIFYKCHKGFALVSGDKYRTCLSNGSWNGTESTCAVVLQMAASFPPRVGRVGEGVFVGREVDWRGPRLCRELRRLGICDREVQTDKPKTPKEKRMTKLGYLPSDEKVDHVVTEVVASLLLALSAAVVIALDARLLYVHLKMMRRNVSHGVRRLLHRATVAPERESITPPNVVLFGRMRVGEKERERQIERP</sequence>
<evidence type="ECO:0000256" key="6">
    <source>
        <dbReference type="PROSITE-ProRule" id="PRU00302"/>
    </source>
</evidence>
<feature type="transmembrane region" description="Helical" evidence="7">
    <location>
        <begin position="175"/>
        <end position="197"/>
    </location>
</feature>
<keyword evidence="7" id="KW-0812">Transmembrane</keyword>
<gene>
    <name evidence="9" type="ORF">NP493_2290g00003</name>
</gene>
<keyword evidence="1 6" id="KW-0768">Sushi</keyword>
<dbReference type="InterPro" id="IPR035976">
    <property type="entry name" value="Sushi/SCR/CCP_sf"/>
</dbReference>
<dbReference type="CDD" id="cd00033">
    <property type="entry name" value="CCP"/>
    <property type="match status" value="1"/>
</dbReference>
<evidence type="ECO:0000313" key="9">
    <source>
        <dbReference type="EMBL" id="KAK2153590.1"/>
    </source>
</evidence>
<evidence type="ECO:0000256" key="5">
    <source>
        <dbReference type="ARBA" id="ARBA00023180"/>
    </source>
</evidence>
<evidence type="ECO:0000256" key="3">
    <source>
        <dbReference type="ARBA" id="ARBA00022737"/>
    </source>
</evidence>
<dbReference type="InterPro" id="IPR000436">
    <property type="entry name" value="Sushi_SCR_CCP_dom"/>
</dbReference>
<evidence type="ECO:0000256" key="1">
    <source>
        <dbReference type="ARBA" id="ARBA00022659"/>
    </source>
</evidence>
<protein>
    <recommendedName>
        <fullName evidence="8">Sushi domain-containing protein</fullName>
    </recommendedName>
</protein>
<keyword evidence="7" id="KW-1133">Transmembrane helix</keyword>
<feature type="domain" description="Sushi" evidence="8">
    <location>
        <begin position="39"/>
        <end position="97"/>
    </location>
</feature>
<dbReference type="EMBL" id="JAODUO010002282">
    <property type="protein sequence ID" value="KAK2153590.1"/>
    <property type="molecule type" value="Genomic_DNA"/>
</dbReference>
<name>A0AAD9JJG7_RIDPI</name>
<proteinExistence type="predicted"/>
<dbReference type="SUPFAM" id="SSF57535">
    <property type="entry name" value="Complement control module/SCR domain"/>
    <property type="match status" value="1"/>
</dbReference>
<evidence type="ECO:0000313" key="10">
    <source>
        <dbReference type="Proteomes" id="UP001209878"/>
    </source>
</evidence>
<keyword evidence="5" id="KW-0325">Glycoprotein</keyword>
<keyword evidence="3" id="KW-0677">Repeat</keyword>
<comment type="caution">
    <text evidence="6">Lacks conserved residue(s) required for the propagation of feature annotation.</text>
</comment>
<evidence type="ECO:0000256" key="4">
    <source>
        <dbReference type="ARBA" id="ARBA00023157"/>
    </source>
</evidence>